<evidence type="ECO:0000256" key="2">
    <source>
        <dbReference type="ARBA" id="ARBA00034103"/>
    </source>
</evidence>
<dbReference type="WBParaSite" id="TREG1_104400.2">
    <property type="protein sequence ID" value="TREG1_104400.2"/>
    <property type="gene ID" value="TREG1_104400"/>
</dbReference>
<dbReference type="Pfam" id="PF00595">
    <property type="entry name" value="PDZ"/>
    <property type="match status" value="1"/>
</dbReference>
<reference evidence="8" key="2">
    <citation type="submission" date="2023-11" db="UniProtKB">
        <authorList>
            <consortium name="WormBaseParasite"/>
        </authorList>
    </citation>
    <scope>IDENTIFICATION</scope>
</reference>
<feature type="compositionally biased region" description="Polar residues" evidence="3">
    <location>
        <begin position="47"/>
        <end position="57"/>
    </location>
</feature>
<feature type="compositionally biased region" description="Basic and acidic residues" evidence="3">
    <location>
        <begin position="58"/>
        <end position="68"/>
    </location>
</feature>
<dbReference type="SMART" id="SM00228">
    <property type="entry name" value="PDZ"/>
    <property type="match status" value="1"/>
</dbReference>
<dbReference type="GO" id="GO:0042391">
    <property type="term" value="P:regulation of membrane potential"/>
    <property type="evidence" value="ECO:0007669"/>
    <property type="project" value="TreeGrafter"/>
</dbReference>
<dbReference type="GO" id="GO:0048788">
    <property type="term" value="C:cytoskeleton of presynaptic active zone"/>
    <property type="evidence" value="ECO:0007669"/>
    <property type="project" value="TreeGrafter"/>
</dbReference>
<sequence length="2925" mass="331928">MGNETSQAVEKEDFLEDNTSHRRSQSLQRDFTAYLGQSSPDKDVPLSSVSRKSQSHISLHDKFGNDESSRRILSPKLKADTSTTGIALLKTVQMELTDEEKERIQQVLARARLVERKEDERITKLQCELKRTEQDVKRRVSLSNQDVVKQIYNCTLCERTPPSDGQDEQNQSTSDWRVCHDCENTICPNCVVQIGRKSDTEKFWLCKLCQKKRQLVASSGSWLQGLTKADNKQKKTMHKILQKTQGITRTASYSQYEDLIDQVSLDESSVNSSAPEGQNDEEEDERDKHQKIDGELIDLPAATVQIYESQASTSLKQINNFRRASEQISMKNVTNVSDDDGRSGLFQPRKLNESVNTGESKVSTSWQSNVHSYYDTDHSEQILSREDRLHLYFTKQISEHFDDNEDDGVDSSKPHTWDDLNTINEYDNQKEPLEYISESSVDVQHLQVDECFERIEVLDEVKILTPSVLIEEKSSDYERYPKITPSEVFHGGEISTSTHTVPCDEDEEFTSKYATCRIEEHNLGCGQTENINKNGEFSQDRSTYEYSSTGDNKNYANLDSFQFHPSVYKDYEEENILSNDKLMQQRFYFSQNSKISPVNTEVDDNKWSNDNNPLSVTKSFRTQLSDECIQPEKGSTDYYGLIITQNKSQDIEDNNDFTSRKNNDDDDDDDDDDEYIRTTEMDYGFSQYLETLQMNEKDSNYTYPHFINQSRRQSCPSSIDTKLSFLQSPVSSRQKRYLSSQYSYLEENQYDFNSIDDKSTSNICKDRDCAHHDFEEHYNPVTSSISHFQHHEVVTSNLDLLFPYSLEEPWDYAEDLRKIDEDIYRRTSTPSTTVSCGTMEEKGRLMDSSKSVITQSIGLNESEYVNSVIQSSISDYENIHFPDEQTPSTSHFHTTQASMNDAYLNWLNDMKSSYYYDQQDTFIRRDDYNSLNNNSIGPTTTTSIAEQNVILKRCPNFENISCLSNGPGIQLTHHDSDVMQGKSMISYEMHDEKEDIEVNSDKPTKIWGREYRDRAQTSDSSTCITNIYNDVQPELEIWSNIFNTSEMVVDTAREISTQLNLLSSLEEGEGRGNTEGVRHNIDENFRETAASKSSASSAPTEVATIITTATTTRPENIEPNVLFDTEKKELMEYGKTLLSYPSPCESVAVPRTQHLRSFNTEEDTLHLESLPCVTDNAFFKMTCRNTESIDDNDNSLQETVGVSSQDRRDAFNEHAKFQTVEDRSIYTLLPNDEVMQVNEEREEKFQKTEDLCHLDKFELCEHVTPKHISPLLDNYSAYTINQGNSNSMNEKDILKETLYPDKNQIHTCVDSNQPSLIKFSEEDRNMKITNQEEVRQSSTQLDEISHPTTVGHDSDQCLKYLIDQSNYKNSRSSFYAFDCLNLPRDAFQEESNSIFDGQYITDNWLSQTPKILNDELNSGTSIHLKPDDLSEKSSENLSYIPENKSRETSTTNSEIFNIKPDTFQLSAKQKFTTPLIKPSYCSSEKTLKRAQFILSSSPVYEPDPTDTLLALTDNTTTSSSNNFSFICEKDLSKSSIKNYFLSLSCPQSLSSQLTEENNTNFDALSECSSFSLHVPIAHSKQNETGSNESQLSSLSNFEEYFANRHLWEPFHSHWYIHILKRIKQETLLTSIPEQISDIENIHMEYMSSSSSSRGSYFLPQRRRPHSSTYSYEVNNLGDDLPAAYESPNSSSSAAYSGPSYSHKSLHDVYPDRFIRPSDYPESSRTYNRMSSKSSLKHHYDSRPYRSYSEAGALLQQKDKSSLVSAIRHDRRGKLGFVQTSGRFKHVRSGEVEMALQQRILKDTSRGIKPLSSRNSERPQDSTYTSRFNKAYQDSETSFRLRRPPLRSSTPTYRAAPISQTRWSNDSAYLEAGSYYSLPLHDYHRRGTRHSRPSSITKRHAPLHTDVSVHRRMFSDDWGKADSVSQNIGKFSKSTGQLSQLDDLGKISGCTSMQTLRARLAAAHSEFNLDDEENLSDSFQSQKLKSERFGSLDRHTDSRDFTTRQLRRQVEQHHRRLLKSLMSDEPLEPSWPSSFSTVNIHNYLNVKNAYTDSSDMRPTTLISSTLAPPIFSTAASRLPLNIEQGRIEGVLSEPLHYITTNDQLPAMPNVLTTSNLNSVNPNPLPLINNISENADSTSMQGNSTSASINQPLTVTNDSLMELINNPELLQALSYNPSLVNQINSMCLDLGPSDLNQVTLAAVAGAIAATAVAGSGMLDNNQTVNEQDLNSLLQNLTAVDQMNAFTSSENPVSNGNNYVNNPSNLNSTYLNSLSLPSSTTSGNANILGSKTPVPCEDVTNPDSIDALIKQVRKLLDEQNNINAMETSLGPSMTTSTINMSYDDHVTPSYAYNSGQPTMVQGRTQNFNNIYPNNFQKLPGKIPTDQVYKQQYPYKTPSETIDSWLGLSEDEWNSKSRKDNTKISDSWTDAKNTWPTYSSLPSTKTRSSVPTTKCTYDFPTKRLLLMRESKDRHHKGGGIGMRIVGGHIRSDGNLGAFVEEIYPSGPADQLHGEIKEGDEILEWNSIPLVGKTFEEVQAIISQVSEETELLVRVRDCVQGDDEEGEDDGEDIEEDEEEEEDEEYDEEYIDDDEEQQDDEDTQSLVRNCGSGSNRNSGQGSRPHALCHHHAAQHALMNQAKGPICPHMHQHYLSIPSGDRTSTSQITHESHKLQLPSVRDSAVEQGNEVRRLSSGKTQIPWFDSNSPIKAVGRPSPLATQDSKGLKKSIAADGIEMNSIKQSSKGAYLDGPRGSHSSHNDKEEEDPNEYGEIELILTFDDYDQSLTVHVARARNLPSMDLNGLADPFVKVRLHPDPTEDPDFNRQTKYMPNTLTPEWQQTVVFMNCIKRTLKRRVLEVTVWDFDRLKTNDFMGQTIINLGDKEYLDGKPHWFTLHKLMPVVIPTSKKSVSSSKTSSDSSRQAKIKFNHKE</sequence>
<evidence type="ECO:0000313" key="8">
    <source>
        <dbReference type="WBParaSite" id="TREG1_104400.2"/>
    </source>
</evidence>
<dbReference type="InterPro" id="IPR035892">
    <property type="entry name" value="C2_domain_sf"/>
</dbReference>
<evidence type="ECO:0000259" key="6">
    <source>
        <dbReference type="PROSITE" id="PS50916"/>
    </source>
</evidence>
<feature type="domain" description="PDZ" evidence="5">
    <location>
        <begin position="2459"/>
        <end position="2552"/>
    </location>
</feature>
<dbReference type="SMART" id="SM00239">
    <property type="entry name" value="C2"/>
    <property type="match status" value="1"/>
</dbReference>
<dbReference type="InterPro" id="IPR039032">
    <property type="entry name" value="Rim-like"/>
</dbReference>
<evidence type="ECO:0000259" key="4">
    <source>
        <dbReference type="PROSITE" id="PS50004"/>
    </source>
</evidence>
<dbReference type="Proteomes" id="UP000050795">
    <property type="component" value="Unassembled WGS sequence"/>
</dbReference>
<feature type="region of interest" description="Disordered" evidence="3">
    <location>
        <begin position="2684"/>
        <end position="2719"/>
    </location>
</feature>
<dbReference type="InterPro" id="IPR001478">
    <property type="entry name" value="PDZ"/>
</dbReference>
<feature type="region of interest" description="Disordered" evidence="3">
    <location>
        <begin position="1804"/>
        <end position="1852"/>
    </location>
</feature>
<feature type="compositionally biased region" description="Low complexity" evidence="3">
    <location>
        <begin position="1681"/>
        <end position="1701"/>
    </location>
</feature>
<dbReference type="InterPro" id="IPR011011">
    <property type="entry name" value="Znf_FYVE_PHD"/>
</dbReference>
<dbReference type="GO" id="GO:0044325">
    <property type="term" value="F:transmembrane transporter binding"/>
    <property type="evidence" value="ECO:0007669"/>
    <property type="project" value="TreeGrafter"/>
</dbReference>
<feature type="region of interest" description="Disordered" evidence="3">
    <location>
        <begin position="2553"/>
        <end position="2621"/>
    </location>
</feature>
<feature type="region of interest" description="Disordered" evidence="3">
    <location>
        <begin position="2736"/>
        <end position="2762"/>
    </location>
</feature>
<dbReference type="GO" id="GO:0042734">
    <property type="term" value="C:presynaptic membrane"/>
    <property type="evidence" value="ECO:0007669"/>
    <property type="project" value="TreeGrafter"/>
</dbReference>
<feature type="compositionally biased region" description="Acidic residues" evidence="3">
    <location>
        <begin position="2555"/>
        <end position="2597"/>
    </location>
</feature>
<dbReference type="CDD" id="cd04031">
    <property type="entry name" value="C2A_RIM1alpha"/>
    <property type="match status" value="1"/>
</dbReference>
<dbReference type="SUPFAM" id="SSF49562">
    <property type="entry name" value="C2 domain (Calcium/lipid-binding domain, CaLB)"/>
    <property type="match status" value="1"/>
</dbReference>
<comment type="subcellular location">
    <subcellularLocation>
        <location evidence="2">Synapse</location>
    </subcellularLocation>
</comment>
<feature type="region of interest" description="Disordered" evidence="3">
    <location>
        <begin position="1"/>
        <end position="68"/>
    </location>
</feature>
<feature type="compositionally biased region" description="Polar residues" evidence="3">
    <location>
        <begin position="266"/>
        <end position="276"/>
    </location>
</feature>
<organism evidence="7 8">
    <name type="scientific">Trichobilharzia regenti</name>
    <name type="common">Nasal bird schistosome</name>
    <dbReference type="NCBI Taxonomy" id="157069"/>
    <lineage>
        <taxon>Eukaryota</taxon>
        <taxon>Metazoa</taxon>
        <taxon>Spiralia</taxon>
        <taxon>Lophotrochozoa</taxon>
        <taxon>Platyhelminthes</taxon>
        <taxon>Trematoda</taxon>
        <taxon>Digenea</taxon>
        <taxon>Strigeidida</taxon>
        <taxon>Schistosomatoidea</taxon>
        <taxon>Schistosomatidae</taxon>
        <taxon>Trichobilharzia</taxon>
    </lineage>
</organism>
<dbReference type="Pfam" id="PF00168">
    <property type="entry name" value="C2"/>
    <property type="match status" value="1"/>
</dbReference>
<dbReference type="GO" id="GO:2000300">
    <property type="term" value="P:regulation of synaptic vesicle exocytosis"/>
    <property type="evidence" value="ECO:0007669"/>
    <property type="project" value="TreeGrafter"/>
</dbReference>
<protein>
    <recommendedName>
        <fullName evidence="9">RabBD domain-containing protein</fullName>
    </recommendedName>
</protein>
<dbReference type="SUPFAM" id="SSF57903">
    <property type="entry name" value="FYVE/PHD zinc finger"/>
    <property type="match status" value="1"/>
</dbReference>
<feature type="compositionally biased region" description="Acidic residues" evidence="3">
    <location>
        <begin position="664"/>
        <end position="674"/>
    </location>
</feature>
<dbReference type="InterPro" id="IPR010911">
    <property type="entry name" value="Rab_BD"/>
</dbReference>
<accession>A0AA85IS52</accession>
<dbReference type="InterPro" id="IPR036034">
    <property type="entry name" value="PDZ_sf"/>
</dbReference>
<feature type="compositionally biased region" description="Polar residues" evidence="3">
    <location>
        <begin position="1720"/>
        <end position="1733"/>
    </location>
</feature>
<feature type="compositionally biased region" description="Polar residues" evidence="3">
    <location>
        <begin position="25"/>
        <end position="39"/>
    </location>
</feature>
<dbReference type="Gene3D" id="2.60.40.150">
    <property type="entry name" value="C2 domain"/>
    <property type="match status" value="1"/>
</dbReference>
<dbReference type="PANTHER" id="PTHR12157:SF21">
    <property type="entry name" value="RAB3 INTERACTING MOLECULE, ISOFORM F"/>
    <property type="match status" value="1"/>
</dbReference>
<feature type="domain" description="C2" evidence="4">
    <location>
        <begin position="2763"/>
        <end position="2887"/>
    </location>
</feature>
<feature type="region of interest" description="Disordered" evidence="3">
    <location>
        <begin position="266"/>
        <end position="289"/>
    </location>
</feature>
<evidence type="ECO:0000259" key="5">
    <source>
        <dbReference type="PROSITE" id="PS50106"/>
    </source>
</evidence>
<reference evidence="7" key="1">
    <citation type="submission" date="2022-06" db="EMBL/GenBank/DDBJ databases">
        <authorList>
            <person name="Berger JAMES D."/>
            <person name="Berger JAMES D."/>
        </authorList>
    </citation>
    <scope>NUCLEOTIDE SEQUENCE [LARGE SCALE GENOMIC DNA]</scope>
</reference>
<dbReference type="GO" id="GO:0006886">
    <property type="term" value="P:intracellular protein transport"/>
    <property type="evidence" value="ECO:0007669"/>
    <property type="project" value="InterPro"/>
</dbReference>
<dbReference type="GO" id="GO:0048167">
    <property type="term" value="P:regulation of synaptic plasticity"/>
    <property type="evidence" value="ECO:0007669"/>
    <property type="project" value="TreeGrafter"/>
</dbReference>
<evidence type="ECO:0000256" key="3">
    <source>
        <dbReference type="SAM" id="MobiDB-lite"/>
    </source>
</evidence>
<evidence type="ECO:0000313" key="7">
    <source>
        <dbReference type="Proteomes" id="UP000050795"/>
    </source>
</evidence>
<name>A0AA85IS52_TRIRE</name>
<proteinExistence type="predicted"/>
<dbReference type="Pfam" id="PF02318">
    <property type="entry name" value="FYVE_2"/>
    <property type="match status" value="1"/>
</dbReference>
<feature type="compositionally biased region" description="Low complexity" evidence="3">
    <location>
        <begin position="2902"/>
        <end position="2914"/>
    </location>
</feature>
<dbReference type="PROSITE" id="PS50106">
    <property type="entry name" value="PDZ"/>
    <property type="match status" value="1"/>
</dbReference>
<feature type="region of interest" description="Disordered" evidence="3">
    <location>
        <begin position="2902"/>
        <end position="2925"/>
    </location>
</feature>
<dbReference type="GO" id="GO:0031267">
    <property type="term" value="F:small GTPase binding"/>
    <property type="evidence" value="ECO:0007669"/>
    <property type="project" value="InterPro"/>
</dbReference>
<evidence type="ECO:0008006" key="9">
    <source>
        <dbReference type="Google" id="ProtNLM"/>
    </source>
</evidence>
<feature type="region of interest" description="Disordered" evidence="3">
    <location>
        <begin position="1716"/>
        <end position="1742"/>
    </location>
</feature>
<dbReference type="InterPro" id="IPR000008">
    <property type="entry name" value="C2_dom"/>
</dbReference>
<dbReference type="SUPFAM" id="SSF50156">
    <property type="entry name" value="PDZ domain-like"/>
    <property type="match status" value="1"/>
</dbReference>
<feature type="region of interest" description="Disordered" evidence="3">
    <location>
        <begin position="650"/>
        <end position="674"/>
    </location>
</feature>
<dbReference type="InterPro" id="IPR041282">
    <property type="entry name" value="FYVE_2"/>
</dbReference>
<dbReference type="CDD" id="cd15751">
    <property type="entry name" value="FYVE_BSN_PCLO"/>
    <property type="match status" value="1"/>
</dbReference>
<feature type="region of interest" description="Disordered" evidence="3">
    <location>
        <begin position="1680"/>
        <end position="1701"/>
    </location>
</feature>
<dbReference type="PROSITE" id="PS50916">
    <property type="entry name" value="RABBD"/>
    <property type="match status" value="1"/>
</dbReference>
<feature type="compositionally biased region" description="Low complexity" evidence="3">
    <location>
        <begin position="2602"/>
        <end position="2619"/>
    </location>
</feature>
<evidence type="ECO:0000256" key="1">
    <source>
        <dbReference type="ARBA" id="ARBA00023018"/>
    </source>
</evidence>
<feature type="compositionally biased region" description="Polar residues" evidence="3">
    <location>
        <begin position="1820"/>
        <end position="1835"/>
    </location>
</feature>
<dbReference type="InterPro" id="IPR013083">
    <property type="entry name" value="Znf_RING/FYVE/PHD"/>
</dbReference>
<keyword evidence="1" id="KW-0770">Synapse</keyword>
<dbReference type="Gene3D" id="3.30.40.10">
    <property type="entry name" value="Zinc/RING finger domain, C3HC4 (zinc finger)"/>
    <property type="match status" value="1"/>
</dbReference>
<dbReference type="PANTHER" id="PTHR12157">
    <property type="entry name" value="REGULATING SYNAPTIC MEMBRANE EXOCYTOSIS PROTEIN"/>
    <property type="match status" value="1"/>
</dbReference>
<dbReference type="GO" id="GO:0048791">
    <property type="term" value="P:calcium ion-regulated exocytosis of neurotransmitter"/>
    <property type="evidence" value="ECO:0007669"/>
    <property type="project" value="TreeGrafter"/>
</dbReference>
<dbReference type="PROSITE" id="PS50004">
    <property type="entry name" value="C2"/>
    <property type="match status" value="1"/>
</dbReference>
<dbReference type="CDD" id="cd06714">
    <property type="entry name" value="PDZ_RIM-like"/>
    <property type="match status" value="1"/>
</dbReference>
<dbReference type="GO" id="GO:0050806">
    <property type="term" value="P:positive regulation of synaptic transmission"/>
    <property type="evidence" value="ECO:0007669"/>
    <property type="project" value="TreeGrafter"/>
</dbReference>
<feature type="domain" description="RabBD" evidence="6">
    <location>
        <begin position="90"/>
        <end position="226"/>
    </location>
</feature>
<keyword evidence="7" id="KW-1185">Reference proteome</keyword>
<dbReference type="Gene3D" id="2.30.42.10">
    <property type="match status" value="1"/>
</dbReference>